<comment type="caution">
    <text evidence="2">The sequence shown here is derived from an EMBL/GenBank/DDBJ whole genome shotgun (WGS) entry which is preliminary data.</text>
</comment>
<protein>
    <submittedName>
        <fullName evidence="2">GNAT family acetyltransferase</fullName>
    </submittedName>
</protein>
<dbReference type="SUPFAM" id="SSF55729">
    <property type="entry name" value="Acyl-CoA N-acyltransferases (Nat)"/>
    <property type="match status" value="1"/>
</dbReference>
<organism evidence="2 3">
    <name type="scientific">Aspergillus lucknowensis</name>
    <dbReference type="NCBI Taxonomy" id="176173"/>
    <lineage>
        <taxon>Eukaryota</taxon>
        <taxon>Fungi</taxon>
        <taxon>Dikarya</taxon>
        <taxon>Ascomycota</taxon>
        <taxon>Pezizomycotina</taxon>
        <taxon>Eurotiomycetes</taxon>
        <taxon>Eurotiomycetidae</taxon>
        <taxon>Eurotiales</taxon>
        <taxon>Aspergillaceae</taxon>
        <taxon>Aspergillus</taxon>
        <taxon>Aspergillus subgen. Nidulantes</taxon>
    </lineage>
</organism>
<dbReference type="GeneID" id="98150528"/>
<dbReference type="PANTHER" id="PTHR42791">
    <property type="entry name" value="GNAT FAMILY ACETYLTRANSFERASE"/>
    <property type="match status" value="1"/>
</dbReference>
<dbReference type="InterPro" id="IPR016181">
    <property type="entry name" value="Acyl_CoA_acyltransferase"/>
</dbReference>
<evidence type="ECO:0000313" key="3">
    <source>
        <dbReference type="Proteomes" id="UP001610432"/>
    </source>
</evidence>
<dbReference type="Gene3D" id="3.40.630.30">
    <property type="match status" value="1"/>
</dbReference>
<dbReference type="CDD" id="cd04301">
    <property type="entry name" value="NAT_SF"/>
    <property type="match status" value="1"/>
</dbReference>
<proteinExistence type="predicted"/>
<dbReference type="InterPro" id="IPR052523">
    <property type="entry name" value="Trichothecene_AcTrans"/>
</dbReference>
<dbReference type="RefSeq" id="XP_070886503.1">
    <property type="nucleotide sequence ID" value="XM_071035456.1"/>
</dbReference>
<keyword evidence="3" id="KW-1185">Reference proteome</keyword>
<evidence type="ECO:0000259" key="1">
    <source>
        <dbReference type="PROSITE" id="PS51186"/>
    </source>
</evidence>
<dbReference type="InterPro" id="IPR000182">
    <property type="entry name" value="GNAT_dom"/>
</dbReference>
<name>A0ABR4LTS0_9EURO</name>
<feature type="domain" description="N-acetyltransferase" evidence="1">
    <location>
        <begin position="39"/>
        <end position="234"/>
    </location>
</feature>
<dbReference type="Proteomes" id="UP001610432">
    <property type="component" value="Unassembled WGS sequence"/>
</dbReference>
<reference evidence="2 3" key="1">
    <citation type="submission" date="2024-07" db="EMBL/GenBank/DDBJ databases">
        <title>Section-level genome sequencing and comparative genomics of Aspergillus sections Usti and Cavernicolus.</title>
        <authorList>
            <consortium name="Lawrence Berkeley National Laboratory"/>
            <person name="Nybo J.L."/>
            <person name="Vesth T.C."/>
            <person name="Theobald S."/>
            <person name="Frisvad J.C."/>
            <person name="Larsen T.O."/>
            <person name="Kjaerboelling I."/>
            <person name="Rothschild-Mancinelli K."/>
            <person name="Lyhne E.K."/>
            <person name="Kogle M.E."/>
            <person name="Barry K."/>
            <person name="Clum A."/>
            <person name="Na H."/>
            <person name="Ledsgaard L."/>
            <person name="Lin J."/>
            <person name="Lipzen A."/>
            <person name="Kuo A."/>
            <person name="Riley R."/>
            <person name="Mondo S."/>
            <person name="Labutti K."/>
            <person name="Haridas S."/>
            <person name="Pangalinan J."/>
            <person name="Salamov A.A."/>
            <person name="Simmons B.A."/>
            <person name="Magnuson J.K."/>
            <person name="Chen J."/>
            <person name="Drula E."/>
            <person name="Henrissat B."/>
            <person name="Wiebenga A."/>
            <person name="Lubbers R.J."/>
            <person name="Gomes A.C."/>
            <person name="Macurrencykelacurrency M.R."/>
            <person name="Stajich J."/>
            <person name="Grigoriev I.V."/>
            <person name="Mortensen U.H."/>
            <person name="De Vries R.P."/>
            <person name="Baker S.E."/>
            <person name="Andersen M.R."/>
        </authorList>
    </citation>
    <scope>NUCLEOTIDE SEQUENCE [LARGE SCALE GENOMIC DNA]</scope>
    <source>
        <strain evidence="2 3">CBS 449.75</strain>
    </source>
</reference>
<dbReference type="PROSITE" id="PS51186">
    <property type="entry name" value="GNAT"/>
    <property type="match status" value="1"/>
</dbReference>
<evidence type="ECO:0000313" key="2">
    <source>
        <dbReference type="EMBL" id="KAL2867524.1"/>
    </source>
</evidence>
<dbReference type="EMBL" id="JBFXLQ010000018">
    <property type="protein sequence ID" value="KAL2867524.1"/>
    <property type="molecule type" value="Genomic_DNA"/>
</dbReference>
<gene>
    <name evidence="2" type="ORF">BJX67DRAFT_79085</name>
</gene>
<accession>A0ABR4LTS0</accession>
<dbReference type="PANTHER" id="PTHR42791:SF5">
    <property type="entry name" value="HYPOTHETICAL ACETYLTRANSFERASE (EUROFUNG)"/>
    <property type="match status" value="1"/>
</dbReference>
<sequence length="251" mass="29083">MVERFQLRIATEDDFPEIYAKLWEAFENPFQGVLRLFFPIVNNDRAESLKACIAGQLDEWRQNQPNLVWVKVVDTHEGGEKLVAAAKWFFYPENPHTGPHVGQVVADWYPEGIGREFATLAARQFERPRETMATRAHAFLHIAFADAEYRGRGLGRLLMDWGTRIADERGLEAWLDASEFGAPLYEKYGFRPITVNRVKPVPQRELSDEEAKEWKFYEETLLPIDEIVMWRPPKGVFVEGETVVPWEKTEA</sequence>
<dbReference type="Pfam" id="PF13508">
    <property type="entry name" value="Acetyltransf_7"/>
    <property type="match status" value="1"/>
</dbReference>